<sequence length="111" mass="12448">MQTITFKKPPLGANWIQVQKFSNSPFETKLMQNLNVSKPLQKLFASISVQRAAADTSRMKAISPQVAPHSSQLTPLRAALVLSLTLFVSRENSLNICSEKYLFKFVGFLVY</sequence>
<proteinExistence type="predicted"/>
<evidence type="ECO:0000313" key="1">
    <source>
        <dbReference type="EMBL" id="CAD0197155.1"/>
    </source>
</evidence>
<gene>
    <name evidence="1" type="ORF">CINC_LOCUS11440</name>
</gene>
<reference evidence="1" key="1">
    <citation type="submission" date="2021-12" db="EMBL/GenBank/DDBJ databases">
        <authorList>
            <person name="King R."/>
        </authorList>
    </citation>
    <scope>NUCLEOTIDE SEQUENCE</scope>
</reference>
<organism evidence="1 2">
    <name type="scientific">Chrysodeixis includens</name>
    <name type="common">Soybean looper</name>
    <name type="synonym">Pseudoplusia includens</name>
    <dbReference type="NCBI Taxonomy" id="689277"/>
    <lineage>
        <taxon>Eukaryota</taxon>
        <taxon>Metazoa</taxon>
        <taxon>Ecdysozoa</taxon>
        <taxon>Arthropoda</taxon>
        <taxon>Hexapoda</taxon>
        <taxon>Insecta</taxon>
        <taxon>Pterygota</taxon>
        <taxon>Neoptera</taxon>
        <taxon>Endopterygota</taxon>
        <taxon>Lepidoptera</taxon>
        <taxon>Glossata</taxon>
        <taxon>Ditrysia</taxon>
        <taxon>Noctuoidea</taxon>
        <taxon>Noctuidae</taxon>
        <taxon>Plusiinae</taxon>
        <taxon>Chrysodeixis</taxon>
    </lineage>
</organism>
<accession>A0A9N8KR15</accession>
<dbReference type="AlphaFoldDB" id="A0A9N8KR15"/>
<dbReference type="EMBL" id="LR824009">
    <property type="protein sequence ID" value="CAD0197155.1"/>
    <property type="molecule type" value="Genomic_DNA"/>
</dbReference>
<dbReference type="Proteomes" id="UP001154114">
    <property type="component" value="Chromosome 6"/>
</dbReference>
<protein>
    <submittedName>
        <fullName evidence="1">Uncharacterized protein</fullName>
    </submittedName>
</protein>
<evidence type="ECO:0000313" key="2">
    <source>
        <dbReference type="Proteomes" id="UP001154114"/>
    </source>
</evidence>
<keyword evidence="2" id="KW-1185">Reference proteome</keyword>
<name>A0A9N8KR15_CHRIL</name>